<feature type="domain" description="PDZ" evidence="3">
    <location>
        <begin position="113"/>
        <end position="193"/>
    </location>
</feature>
<dbReference type="GO" id="GO:0006508">
    <property type="term" value="P:proteolysis"/>
    <property type="evidence" value="ECO:0007669"/>
    <property type="project" value="UniProtKB-KW"/>
</dbReference>
<dbReference type="RefSeq" id="WP_239677851.1">
    <property type="nucleotide sequence ID" value="NZ_CP070499.1"/>
</dbReference>
<dbReference type="AlphaFoldDB" id="A0A895YJH1"/>
<dbReference type="GO" id="GO:0004252">
    <property type="term" value="F:serine-type endopeptidase activity"/>
    <property type="evidence" value="ECO:0007669"/>
    <property type="project" value="UniProtKB-UniRule"/>
</dbReference>
<dbReference type="PANTHER" id="PTHR10046">
    <property type="entry name" value="ATP DEPENDENT LON PROTEASE FAMILY MEMBER"/>
    <property type="match status" value="1"/>
</dbReference>
<feature type="domain" description="Lon proteolytic" evidence="4">
    <location>
        <begin position="233"/>
        <end position="330"/>
    </location>
</feature>
<gene>
    <name evidence="5" type="ORF">JQS43_04805</name>
</gene>
<dbReference type="InterPro" id="IPR020568">
    <property type="entry name" value="Ribosomal_Su5_D2-typ_SF"/>
</dbReference>
<evidence type="ECO:0000256" key="2">
    <source>
        <dbReference type="SAM" id="Phobius"/>
    </source>
</evidence>
<comment type="catalytic activity">
    <reaction evidence="1">
        <text>Hydrolysis of proteins in presence of ATP.</text>
        <dbReference type="EC" id="3.4.21.53"/>
    </reaction>
</comment>
<feature type="active site" evidence="1">
    <location>
        <position position="237"/>
    </location>
</feature>
<evidence type="ECO:0000256" key="1">
    <source>
        <dbReference type="PROSITE-ProRule" id="PRU01122"/>
    </source>
</evidence>
<dbReference type="InterPro" id="IPR001478">
    <property type="entry name" value="PDZ"/>
</dbReference>
<organism evidence="5 6">
    <name type="scientific">Natronosporangium hydrolyticum</name>
    <dbReference type="NCBI Taxonomy" id="2811111"/>
    <lineage>
        <taxon>Bacteria</taxon>
        <taxon>Bacillati</taxon>
        <taxon>Actinomycetota</taxon>
        <taxon>Actinomycetes</taxon>
        <taxon>Micromonosporales</taxon>
        <taxon>Micromonosporaceae</taxon>
        <taxon>Natronosporangium</taxon>
    </lineage>
</organism>
<sequence>MQRRGITVLVGALIVMVLSFGVMLAPVPYVVLQPGPTWNTLGEGAEGGQVIEIDGADTADSAGELHLTTVSVQPEVSLLTALGAWLDGEEAVVPEELVYPPDQTREQVEQRNAEQFSRSQTSAEAAALSHLGYPTQVAVMGVVEGAPADGVLEAGDVITEVDGVAISEASQLQEQVAAGEAGSTLRVEYLRDGEPGSAELTTEGADDGTPRIGVEITHEFDVPFELSIQLDRIGGPSAGLMFALGIIDKLQDEDLTGGETIAGTGSIDELGQVGAIGGIPQKLVAARELGASAFLVPSANCAEALANPQPGLTLVRVDTLDDALTALADLRADREPVAC</sequence>
<dbReference type="KEGG" id="nhy:JQS43_04805"/>
<feature type="transmembrane region" description="Helical" evidence="2">
    <location>
        <begin position="7"/>
        <end position="31"/>
    </location>
</feature>
<comment type="similarity">
    <text evidence="1">Belongs to the peptidase S16 family.</text>
</comment>
<dbReference type="SUPFAM" id="SSF50156">
    <property type="entry name" value="PDZ domain-like"/>
    <property type="match status" value="1"/>
</dbReference>
<evidence type="ECO:0000259" key="4">
    <source>
        <dbReference type="PROSITE" id="PS51786"/>
    </source>
</evidence>
<dbReference type="PROSITE" id="PS50106">
    <property type="entry name" value="PDZ"/>
    <property type="match status" value="1"/>
</dbReference>
<keyword evidence="2" id="KW-1133">Transmembrane helix</keyword>
<keyword evidence="6" id="KW-1185">Reference proteome</keyword>
<accession>A0A895YJH1</accession>
<keyword evidence="1" id="KW-0645">Protease</keyword>
<protein>
    <recommendedName>
        <fullName evidence="1">endopeptidase La</fullName>
        <ecNumber evidence="1">3.4.21.53</ecNumber>
    </recommendedName>
</protein>
<dbReference type="InterPro" id="IPR036034">
    <property type="entry name" value="PDZ_sf"/>
</dbReference>
<keyword evidence="2" id="KW-0812">Transmembrane</keyword>
<reference evidence="5" key="1">
    <citation type="submission" date="2021-02" db="EMBL/GenBank/DDBJ databases">
        <title>Natrosporangium hydrolyticum gen. nov., sp. nov, a haloalkaliphilic actinobacterium from a soda solonchak soil.</title>
        <authorList>
            <person name="Sorokin D.Y."/>
            <person name="Khijniak T.V."/>
            <person name="Zakharycheva A.P."/>
            <person name="Boueva O.V."/>
            <person name="Ariskina E.V."/>
            <person name="Hahnke R.L."/>
            <person name="Bunk B."/>
            <person name="Sproer C."/>
            <person name="Schumann P."/>
            <person name="Evtushenko L.I."/>
            <person name="Kublanov I.V."/>
        </authorList>
    </citation>
    <scope>NUCLEOTIDE SEQUENCE</scope>
    <source>
        <strain evidence="5">DSM 106523</strain>
    </source>
</reference>
<keyword evidence="1" id="KW-0720">Serine protease</keyword>
<proteinExistence type="inferred from homology"/>
<evidence type="ECO:0000259" key="3">
    <source>
        <dbReference type="PROSITE" id="PS50106"/>
    </source>
</evidence>
<dbReference type="PROSITE" id="PS51786">
    <property type="entry name" value="LON_PROTEOLYTIC"/>
    <property type="match status" value="1"/>
</dbReference>
<dbReference type="EC" id="3.4.21.53" evidence="1"/>
<dbReference type="Proteomes" id="UP000662857">
    <property type="component" value="Chromosome"/>
</dbReference>
<evidence type="ECO:0000313" key="5">
    <source>
        <dbReference type="EMBL" id="QSB15669.1"/>
    </source>
</evidence>
<dbReference type="EMBL" id="CP070499">
    <property type="protein sequence ID" value="QSB15669.1"/>
    <property type="molecule type" value="Genomic_DNA"/>
</dbReference>
<dbReference type="Gene3D" id="3.30.230.10">
    <property type="match status" value="1"/>
</dbReference>
<dbReference type="InterPro" id="IPR014721">
    <property type="entry name" value="Ribsml_uS5_D2-typ_fold_subgr"/>
</dbReference>
<dbReference type="SMART" id="SM00228">
    <property type="entry name" value="PDZ"/>
    <property type="match status" value="1"/>
</dbReference>
<dbReference type="InterPro" id="IPR008269">
    <property type="entry name" value="Lon_proteolytic"/>
</dbReference>
<name>A0A895YJH1_9ACTN</name>
<dbReference type="InterPro" id="IPR027065">
    <property type="entry name" value="Lon_Prtase"/>
</dbReference>
<feature type="active site" evidence="1">
    <location>
        <position position="282"/>
    </location>
</feature>
<dbReference type="GO" id="GO:0030163">
    <property type="term" value="P:protein catabolic process"/>
    <property type="evidence" value="ECO:0007669"/>
    <property type="project" value="InterPro"/>
</dbReference>
<keyword evidence="2" id="KW-0472">Membrane</keyword>
<dbReference type="Pfam" id="PF13180">
    <property type="entry name" value="PDZ_2"/>
    <property type="match status" value="1"/>
</dbReference>
<dbReference type="SUPFAM" id="SSF54211">
    <property type="entry name" value="Ribosomal protein S5 domain 2-like"/>
    <property type="match status" value="1"/>
</dbReference>
<keyword evidence="1" id="KW-0378">Hydrolase</keyword>
<dbReference type="GO" id="GO:0005524">
    <property type="term" value="F:ATP binding"/>
    <property type="evidence" value="ECO:0007669"/>
    <property type="project" value="InterPro"/>
</dbReference>
<evidence type="ECO:0000313" key="6">
    <source>
        <dbReference type="Proteomes" id="UP000662857"/>
    </source>
</evidence>
<dbReference type="GO" id="GO:0004176">
    <property type="term" value="F:ATP-dependent peptidase activity"/>
    <property type="evidence" value="ECO:0007669"/>
    <property type="project" value="UniProtKB-UniRule"/>
</dbReference>
<dbReference type="Pfam" id="PF05362">
    <property type="entry name" value="Lon_C"/>
    <property type="match status" value="1"/>
</dbReference>